<comment type="subcellular location">
    <subcellularLocation>
        <location evidence="1">Cell membrane</location>
        <topology evidence="1">Multi-pass membrane protein</topology>
    </subcellularLocation>
</comment>
<evidence type="ECO:0000256" key="6">
    <source>
        <dbReference type="ARBA" id="ARBA00023136"/>
    </source>
</evidence>
<feature type="transmembrane region" description="Helical" evidence="7">
    <location>
        <begin position="220"/>
        <end position="238"/>
    </location>
</feature>
<reference evidence="9 10" key="1">
    <citation type="submission" date="2017-09" db="EMBL/GenBank/DDBJ databases">
        <title>Comparative genomics of rhizobia isolated from Phaseolus vulgaris in China.</title>
        <authorList>
            <person name="Tong W."/>
        </authorList>
    </citation>
    <scope>NUCLEOTIDE SEQUENCE [LARGE SCALE GENOMIC DNA]</scope>
    <source>
        <strain evidence="9 10">C5</strain>
    </source>
</reference>
<dbReference type="Proteomes" id="UP000220768">
    <property type="component" value="Unassembled WGS sequence"/>
</dbReference>
<sequence>MAKFEYSLFAADGRKRTGTVEATDLPDARRKLRSPGITVSDVRPFGTVRSRALRMPKIGQRFDHVRFIGNLAVLVTAGLTLDQSLRALRASASNQIERDRLDAMLERLSAGAAASSTFALIDGLPDDILALIASGEKTARLADVLSVIASDLERRKAHRKQLLDALLYPAFLLLMMLLAVGVVTFVLVPALEPIFQSSDRETPFLIAFLSMAGQLLSDPLFALVGGASFLLAVVTYALKAQAFSRWGTAILIKMPVFGPLIIKIALARYLQTLSLLLDNAVAMPEALALAAKACTVSIYRPRLSAMREAVISGRRLAEAFSESRLFPESIVSLTAVGDEVNKLAAVLANGSNIMRVEAQRTLDRLLSLLTPTITILLGLLVGGLVISVMTALLSVNELGAQ</sequence>
<evidence type="ECO:0000256" key="2">
    <source>
        <dbReference type="ARBA" id="ARBA00005745"/>
    </source>
</evidence>
<dbReference type="Pfam" id="PF00482">
    <property type="entry name" value="T2SSF"/>
    <property type="match status" value="2"/>
</dbReference>
<evidence type="ECO:0000313" key="10">
    <source>
        <dbReference type="Proteomes" id="UP000220768"/>
    </source>
</evidence>
<comment type="similarity">
    <text evidence="2">Belongs to the GSP F family.</text>
</comment>
<feature type="domain" description="Type II secretion system protein GspF" evidence="8">
    <location>
        <begin position="67"/>
        <end position="189"/>
    </location>
</feature>
<gene>
    <name evidence="9" type="ORF">CO666_32695</name>
</gene>
<comment type="caution">
    <text evidence="9">The sequence shown here is derived from an EMBL/GenBank/DDBJ whole genome shotgun (WGS) entry which is preliminary data.</text>
</comment>
<dbReference type="InterPro" id="IPR018076">
    <property type="entry name" value="T2SS_GspF_dom"/>
</dbReference>
<keyword evidence="10" id="KW-1185">Reference proteome</keyword>
<evidence type="ECO:0000256" key="7">
    <source>
        <dbReference type="SAM" id="Phobius"/>
    </source>
</evidence>
<protein>
    <submittedName>
        <fullName evidence="9">Cytochrome C biogenesis protein</fullName>
    </submittedName>
</protein>
<dbReference type="InterPro" id="IPR003004">
    <property type="entry name" value="GspF/PilC"/>
</dbReference>
<dbReference type="EMBL" id="NWSV01000054">
    <property type="protein sequence ID" value="PDT00064.1"/>
    <property type="molecule type" value="Genomic_DNA"/>
</dbReference>
<feature type="transmembrane region" description="Helical" evidence="7">
    <location>
        <begin position="365"/>
        <end position="393"/>
    </location>
</feature>
<evidence type="ECO:0000256" key="1">
    <source>
        <dbReference type="ARBA" id="ARBA00004651"/>
    </source>
</evidence>
<name>A0A2A6J2C2_9HYPH</name>
<dbReference type="GO" id="GO:0005886">
    <property type="term" value="C:plasma membrane"/>
    <property type="evidence" value="ECO:0007669"/>
    <property type="project" value="UniProtKB-SubCell"/>
</dbReference>
<keyword evidence="4 7" id="KW-0812">Transmembrane</keyword>
<evidence type="ECO:0000313" key="9">
    <source>
        <dbReference type="EMBL" id="PDT00064.1"/>
    </source>
</evidence>
<keyword evidence="5 7" id="KW-1133">Transmembrane helix</keyword>
<dbReference type="RefSeq" id="WP_097616060.1">
    <property type="nucleotide sequence ID" value="NZ_NWSV01000054.1"/>
</dbReference>
<evidence type="ECO:0000256" key="4">
    <source>
        <dbReference type="ARBA" id="ARBA00022692"/>
    </source>
</evidence>
<feature type="transmembrane region" description="Helical" evidence="7">
    <location>
        <begin position="165"/>
        <end position="188"/>
    </location>
</feature>
<dbReference type="AlphaFoldDB" id="A0A2A6J2C2"/>
<evidence type="ECO:0000256" key="5">
    <source>
        <dbReference type="ARBA" id="ARBA00022989"/>
    </source>
</evidence>
<evidence type="ECO:0000259" key="8">
    <source>
        <dbReference type="Pfam" id="PF00482"/>
    </source>
</evidence>
<dbReference type="PANTHER" id="PTHR30012:SF0">
    <property type="entry name" value="TYPE II SECRETION SYSTEM PROTEIN F-RELATED"/>
    <property type="match status" value="1"/>
</dbReference>
<organism evidence="9 10">
    <name type="scientific">Rhizobium chutanense</name>
    <dbReference type="NCBI Taxonomy" id="2035448"/>
    <lineage>
        <taxon>Bacteria</taxon>
        <taxon>Pseudomonadati</taxon>
        <taxon>Pseudomonadota</taxon>
        <taxon>Alphaproteobacteria</taxon>
        <taxon>Hyphomicrobiales</taxon>
        <taxon>Rhizobiaceae</taxon>
        <taxon>Rhizobium/Agrobacterium group</taxon>
        <taxon>Rhizobium</taxon>
    </lineage>
</organism>
<dbReference type="PANTHER" id="PTHR30012">
    <property type="entry name" value="GENERAL SECRETION PATHWAY PROTEIN"/>
    <property type="match status" value="1"/>
</dbReference>
<evidence type="ECO:0000256" key="3">
    <source>
        <dbReference type="ARBA" id="ARBA00022475"/>
    </source>
</evidence>
<keyword evidence="3" id="KW-1003">Cell membrane</keyword>
<proteinExistence type="inferred from homology"/>
<feature type="domain" description="Type II secretion system protein GspF" evidence="8">
    <location>
        <begin position="270"/>
        <end position="390"/>
    </location>
</feature>
<dbReference type="InterPro" id="IPR042094">
    <property type="entry name" value="T2SS_GspF_sf"/>
</dbReference>
<dbReference type="PRINTS" id="PR00812">
    <property type="entry name" value="BCTERIALGSPF"/>
</dbReference>
<keyword evidence="6 7" id="KW-0472">Membrane</keyword>
<accession>A0A2A6J2C2</accession>
<dbReference type="Gene3D" id="1.20.81.30">
    <property type="entry name" value="Type II secretion system (T2SS), domain F"/>
    <property type="match status" value="2"/>
</dbReference>